<gene>
    <name evidence="3" type="ORF">ATANTOWER_002351</name>
</gene>
<evidence type="ECO:0000256" key="1">
    <source>
        <dbReference type="SAM" id="Coils"/>
    </source>
</evidence>
<feature type="compositionally biased region" description="Polar residues" evidence="2">
    <location>
        <begin position="373"/>
        <end position="386"/>
    </location>
</feature>
<evidence type="ECO:0000313" key="3">
    <source>
        <dbReference type="EMBL" id="MED6235946.1"/>
    </source>
</evidence>
<feature type="compositionally biased region" description="Polar residues" evidence="2">
    <location>
        <begin position="89"/>
        <end position="102"/>
    </location>
</feature>
<evidence type="ECO:0000256" key="2">
    <source>
        <dbReference type="SAM" id="MobiDB-lite"/>
    </source>
</evidence>
<accession>A0ABU7ACS0</accession>
<protein>
    <submittedName>
        <fullName evidence="3">Uncharacterized protein</fullName>
    </submittedName>
</protein>
<sequence>QSPKLPPIVETKTDDPDDTFHLSPATRSRRNLLLPNFTSPVRRTSLGNLLGDELRQFNALRRCCSPNLSRGFLGQSLSPQPPSKKEHSTPLSTPTQASTSAKGESGAEQKPAKLLIPTVTCFPPPDLSPRVVDGIEDNGHTFHFTVEHSKPNSRTGGITQEKTQTNASLLQETEEVKESIAQLNLKVGTLNQEVSELTKSLHHMLHILQAHISMNHHHKTFLSSPPSVHTVSSSPMVSNTSSAYCLYTSPQSFKAHGHQSAPAAVHWSYSETAQSHTESHQSPTPLPNACLRLSVNSSSKLGPYDGTESMTLPVWTSPSLLHITPGYSGGSPDLARHASRDESRPLGAAPTSISQSHPTLCLQPSSDRDEFSSLLSSVPAGTSTHSLMDPASETPSEVLSHNPTQQTSIFQIHDSRSSLPPSSSSQPALASQPSISSLDSGSPQLNVLAPCLTLANTSASEHTSLECLLGNRDSVESRDSESVSSRRSSIGGQTQSTEQSWCLDLTD</sequence>
<evidence type="ECO:0000313" key="4">
    <source>
        <dbReference type="Proteomes" id="UP001345963"/>
    </source>
</evidence>
<keyword evidence="1" id="KW-0175">Coiled coil</keyword>
<organism evidence="3 4">
    <name type="scientific">Ataeniobius toweri</name>
    <dbReference type="NCBI Taxonomy" id="208326"/>
    <lineage>
        <taxon>Eukaryota</taxon>
        <taxon>Metazoa</taxon>
        <taxon>Chordata</taxon>
        <taxon>Craniata</taxon>
        <taxon>Vertebrata</taxon>
        <taxon>Euteleostomi</taxon>
        <taxon>Actinopterygii</taxon>
        <taxon>Neopterygii</taxon>
        <taxon>Teleostei</taxon>
        <taxon>Neoteleostei</taxon>
        <taxon>Acanthomorphata</taxon>
        <taxon>Ovalentaria</taxon>
        <taxon>Atherinomorphae</taxon>
        <taxon>Cyprinodontiformes</taxon>
        <taxon>Goodeidae</taxon>
        <taxon>Ataeniobius</taxon>
    </lineage>
</organism>
<reference evidence="3 4" key="1">
    <citation type="submission" date="2021-07" db="EMBL/GenBank/DDBJ databases">
        <authorList>
            <person name="Palmer J.M."/>
        </authorList>
    </citation>
    <scope>NUCLEOTIDE SEQUENCE [LARGE SCALE GENOMIC DNA]</scope>
    <source>
        <strain evidence="3 4">AT_MEX2019</strain>
        <tissue evidence="3">Muscle</tissue>
    </source>
</reference>
<feature type="region of interest" description="Disordered" evidence="2">
    <location>
        <begin position="72"/>
        <end position="110"/>
    </location>
</feature>
<feature type="non-terminal residue" evidence="3">
    <location>
        <position position="1"/>
    </location>
</feature>
<feature type="compositionally biased region" description="Polar residues" evidence="2">
    <location>
        <begin position="393"/>
        <end position="410"/>
    </location>
</feature>
<feature type="region of interest" description="Disordered" evidence="2">
    <location>
        <begin position="472"/>
        <end position="507"/>
    </location>
</feature>
<dbReference type="EMBL" id="JAHUTI010011075">
    <property type="protein sequence ID" value="MED6235946.1"/>
    <property type="molecule type" value="Genomic_DNA"/>
</dbReference>
<comment type="caution">
    <text evidence="3">The sequence shown here is derived from an EMBL/GenBank/DDBJ whole genome shotgun (WGS) entry which is preliminary data.</text>
</comment>
<feature type="region of interest" description="Disordered" evidence="2">
    <location>
        <begin position="267"/>
        <end position="291"/>
    </location>
</feature>
<feature type="region of interest" description="Disordered" evidence="2">
    <location>
        <begin position="326"/>
        <end position="441"/>
    </location>
</feature>
<feature type="region of interest" description="Disordered" evidence="2">
    <location>
        <begin position="1"/>
        <end position="34"/>
    </location>
</feature>
<feature type="compositionally biased region" description="Polar residues" evidence="2">
    <location>
        <begin position="490"/>
        <end position="500"/>
    </location>
</feature>
<proteinExistence type="predicted"/>
<feature type="coiled-coil region" evidence="1">
    <location>
        <begin position="166"/>
        <end position="200"/>
    </location>
</feature>
<feature type="compositionally biased region" description="Basic and acidic residues" evidence="2">
    <location>
        <begin position="11"/>
        <end position="20"/>
    </location>
</feature>
<keyword evidence="4" id="KW-1185">Reference proteome</keyword>
<feature type="compositionally biased region" description="Polar residues" evidence="2">
    <location>
        <begin position="269"/>
        <end position="283"/>
    </location>
</feature>
<dbReference type="Proteomes" id="UP001345963">
    <property type="component" value="Unassembled WGS sequence"/>
</dbReference>
<name>A0ABU7ACS0_9TELE</name>
<feature type="compositionally biased region" description="Polar residues" evidence="2">
    <location>
        <begin position="351"/>
        <end position="365"/>
    </location>
</feature>
<feature type="compositionally biased region" description="Low complexity" evidence="2">
    <location>
        <begin position="417"/>
        <end position="437"/>
    </location>
</feature>
<feature type="compositionally biased region" description="Basic and acidic residues" evidence="2">
    <location>
        <begin position="334"/>
        <end position="344"/>
    </location>
</feature>